<reference evidence="1 2" key="1">
    <citation type="journal article" date="2023" name="Plants (Basel)">
        <title>Bridging the Gap: Combining Genomics and Transcriptomics Approaches to Understand Stylosanthes scabra, an Orphan Legume from the Brazilian Caatinga.</title>
        <authorList>
            <person name="Ferreira-Neto J.R.C."/>
            <person name="da Silva M.D."/>
            <person name="Binneck E."/>
            <person name="de Melo N.F."/>
            <person name="da Silva R.H."/>
            <person name="de Melo A.L.T.M."/>
            <person name="Pandolfi V."/>
            <person name="Bustamante F.O."/>
            <person name="Brasileiro-Vidal A.C."/>
            <person name="Benko-Iseppon A.M."/>
        </authorList>
    </citation>
    <scope>NUCLEOTIDE SEQUENCE [LARGE SCALE GENOMIC DNA]</scope>
    <source>
        <tissue evidence="1">Leaves</tissue>
    </source>
</reference>
<feature type="non-terminal residue" evidence="1">
    <location>
        <position position="62"/>
    </location>
</feature>
<keyword evidence="2" id="KW-1185">Reference proteome</keyword>
<gene>
    <name evidence="1" type="ORF">PIB30_102725</name>
</gene>
<name>A0ABU6UWU6_9FABA</name>
<comment type="caution">
    <text evidence="1">The sequence shown here is derived from an EMBL/GenBank/DDBJ whole genome shotgun (WGS) entry which is preliminary data.</text>
</comment>
<organism evidence="1 2">
    <name type="scientific">Stylosanthes scabra</name>
    <dbReference type="NCBI Taxonomy" id="79078"/>
    <lineage>
        <taxon>Eukaryota</taxon>
        <taxon>Viridiplantae</taxon>
        <taxon>Streptophyta</taxon>
        <taxon>Embryophyta</taxon>
        <taxon>Tracheophyta</taxon>
        <taxon>Spermatophyta</taxon>
        <taxon>Magnoliopsida</taxon>
        <taxon>eudicotyledons</taxon>
        <taxon>Gunneridae</taxon>
        <taxon>Pentapetalae</taxon>
        <taxon>rosids</taxon>
        <taxon>fabids</taxon>
        <taxon>Fabales</taxon>
        <taxon>Fabaceae</taxon>
        <taxon>Papilionoideae</taxon>
        <taxon>50 kb inversion clade</taxon>
        <taxon>dalbergioids sensu lato</taxon>
        <taxon>Dalbergieae</taxon>
        <taxon>Pterocarpus clade</taxon>
        <taxon>Stylosanthes</taxon>
    </lineage>
</organism>
<dbReference type="Proteomes" id="UP001341840">
    <property type="component" value="Unassembled WGS sequence"/>
</dbReference>
<sequence length="62" mass="6999">MGNDTLLTTLLLDTIRYTCRWEIGSPQGFPTSLIEAAHTKLEVLLVLKQLESVKGKEERRNA</sequence>
<accession>A0ABU6UWU6</accession>
<protein>
    <submittedName>
        <fullName evidence="1">Uncharacterized protein</fullName>
    </submittedName>
</protein>
<dbReference type="EMBL" id="JASCZI010124039">
    <property type="protein sequence ID" value="MED6165767.1"/>
    <property type="molecule type" value="Genomic_DNA"/>
</dbReference>
<evidence type="ECO:0000313" key="2">
    <source>
        <dbReference type="Proteomes" id="UP001341840"/>
    </source>
</evidence>
<proteinExistence type="predicted"/>
<evidence type="ECO:0000313" key="1">
    <source>
        <dbReference type="EMBL" id="MED6165767.1"/>
    </source>
</evidence>